<feature type="binding site" evidence="7">
    <location>
        <position position="407"/>
    </location>
    <ligand>
        <name>Zn(2+)</name>
        <dbReference type="ChEBI" id="CHEBI:29105"/>
        <label>2</label>
    </ligand>
</feature>
<comment type="caution">
    <text evidence="9">The sequence shown here is derived from an EMBL/GenBank/DDBJ whole genome shotgun (WGS) entry which is preliminary data.</text>
</comment>
<accession>A0A2I0QSC6</accession>
<dbReference type="PANTHER" id="PTHR32494:SF19">
    <property type="entry name" value="ALLANTOATE DEIMINASE-RELATED"/>
    <property type="match status" value="1"/>
</dbReference>
<evidence type="ECO:0000313" key="9">
    <source>
        <dbReference type="EMBL" id="PKR77255.1"/>
    </source>
</evidence>
<sequence>MKVYDSPEKFQEKLLKDYDSKNDKEGIKGRRLAERLYLLSKIGWTEDGGSRRMSFSKEEWDAKELLMKWMEEVGLKVRMDGAGNVFGRFEGKNPERVVMSGSHLDSVPNGGHFDGPLGVLAALEVASAWKESGYQPEKSFEVVCFTDEEGARFNGGMLGSQAFVGELDINEEKKRVDFDDEPFEKVLNQRGLTPEGFVGAKGELDEIDAFLEVHIEQGKRLEKKELPVGVVTGIAGPSWLNVRFIGEAGHAGNTPMDDRKDALVAASEFINKIKDFPPLISESGVATVGKLEVLPNGVNVIPGEVRLTVDVRDIRDDYKKDIVELIEQCAKDIEEGHQLEVEINESMSIAPLEISSEMQKKASEAVEETLGITPFKLPSGAGHDTMMLGKHVPVGLLFTRSKEGLSHTPKEWSSLSDCIKTVHVLKRMAEKLCEN</sequence>
<feature type="domain" description="Peptidase M20 dimerisation" evidence="8">
    <location>
        <begin position="235"/>
        <end position="334"/>
    </location>
</feature>
<dbReference type="InterPro" id="IPR036264">
    <property type="entry name" value="Bact_exopeptidase_dim_dom"/>
</dbReference>
<dbReference type="Pfam" id="PF01546">
    <property type="entry name" value="Peptidase_M20"/>
    <property type="match status" value="1"/>
</dbReference>
<dbReference type="Proteomes" id="UP000243524">
    <property type="component" value="Unassembled WGS sequence"/>
</dbReference>
<dbReference type="PANTHER" id="PTHR32494">
    <property type="entry name" value="ALLANTOATE DEIMINASE-RELATED"/>
    <property type="match status" value="1"/>
</dbReference>
<keyword evidence="5 9" id="KW-0378">Hydrolase</keyword>
<organism evidence="9 10">
    <name type="scientific">Halalkalibacillus sediminis</name>
    <dbReference type="NCBI Taxonomy" id="2018042"/>
    <lineage>
        <taxon>Bacteria</taxon>
        <taxon>Bacillati</taxon>
        <taxon>Bacillota</taxon>
        <taxon>Bacilli</taxon>
        <taxon>Bacillales</taxon>
        <taxon>Bacillaceae</taxon>
        <taxon>Halalkalibacillus</taxon>
    </lineage>
</organism>
<evidence type="ECO:0000256" key="2">
    <source>
        <dbReference type="ARBA" id="ARBA00006153"/>
    </source>
</evidence>
<dbReference type="InterPro" id="IPR002933">
    <property type="entry name" value="Peptidase_M20"/>
</dbReference>
<keyword evidence="10" id="KW-1185">Reference proteome</keyword>
<dbReference type="RefSeq" id="WP_101332083.1">
    <property type="nucleotide sequence ID" value="NZ_PJNH01000003.1"/>
</dbReference>
<evidence type="ECO:0000256" key="5">
    <source>
        <dbReference type="ARBA" id="ARBA00022801"/>
    </source>
</evidence>
<gene>
    <name evidence="9" type="ORF">CEY16_10990</name>
</gene>
<feature type="binding site" evidence="7">
    <location>
        <position position="103"/>
    </location>
    <ligand>
        <name>Zn(2+)</name>
        <dbReference type="ChEBI" id="CHEBI:29105"/>
        <label>1</label>
    </ligand>
</feature>
<dbReference type="AlphaFoldDB" id="A0A2I0QSC6"/>
<dbReference type="Pfam" id="PF07687">
    <property type="entry name" value="M20_dimer"/>
    <property type="match status" value="1"/>
</dbReference>
<keyword evidence="6" id="KW-0464">Manganese</keyword>
<evidence type="ECO:0000256" key="7">
    <source>
        <dbReference type="PIRSR" id="PIRSR001235-1"/>
    </source>
</evidence>
<keyword evidence="4 7" id="KW-0479">Metal-binding</keyword>
<dbReference type="EMBL" id="PJNH01000003">
    <property type="protein sequence ID" value="PKR77255.1"/>
    <property type="molecule type" value="Genomic_DNA"/>
</dbReference>
<comment type="cofactor">
    <cofactor evidence="7">
        <name>Zn(2+)</name>
        <dbReference type="ChEBI" id="CHEBI:29105"/>
    </cofactor>
    <text evidence="7">Binds 2 Zn(2+) ions per subunit.</text>
</comment>
<dbReference type="GO" id="GO:0046872">
    <property type="term" value="F:metal ion binding"/>
    <property type="evidence" value="ECO:0007669"/>
    <property type="project" value="UniProtKB-KW"/>
</dbReference>
<evidence type="ECO:0000256" key="6">
    <source>
        <dbReference type="ARBA" id="ARBA00023211"/>
    </source>
</evidence>
<reference evidence="9 10" key="1">
    <citation type="submission" date="2017-06" db="EMBL/GenBank/DDBJ databases">
        <title>the draft geome sequence of Illustriluteabacillus marina B3227.</title>
        <authorList>
            <person name="He R.-H."/>
            <person name="Du Z.-J."/>
        </authorList>
    </citation>
    <scope>NUCLEOTIDE SEQUENCE [LARGE SCALE GENOMIC DNA]</scope>
    <source>
        <strain evidence="9 10">B3227</strain>
    </source>
</reference>
<dbReference type="Gene3D" id="3.40.630.10">
    <property type="entry name" value="Zn peptidases"/>
    <property type="match status" value="1"/>
</dbReference>
<dbReference type="NCBIfam" id="NF006771">
    <property type="entry name" value="PRK09290.1-5"/>
    <property type="match status" value="1"/>
</dbReference>
<comment type="similarity">
    <text evidence="2">Belongs to the peptidase M20 family.</text>
</comment>
<dbReference type="InterPro" id="IPR011650">
    <property type="entry name" value="Peptidase_M20_dimer"/>
</dbReference>
<comment type="cofactor">
    <cofactor evidence="1">
        <name>Mn(2+)</name>
        <dbReference type="ChEBI" id="CHEBI:29035"/>
    </cofactor>
</comment>
<proteinExistence type="inferred from homology"/>
<comment type="subunit">
    <text evidence="3">Homodimer.</text>
</comment>
<feature type="binding site" evidence="7">
    <location>
        <position position="149"/>
    </location>
    <ligand>
        <name>Zn(2+)</name>
        <dbReference type="ChEBI" id="CHEBI:29105"/>
        <label>2</label>
    </ligand>
</feature>
<dbReference type="Gene3D" id="3.30.70.360">
    <property type="match status" value="1"/>
</dbReference>
<dbReference type="SUPFAM" id="SSF53187">
    <property type="entry name" value="Zn-dependent exopeptidases"/>
    <property type="match status" value="1"/>
</dbReference>
<dbReference type="GO" id="GO:0016813">
    <property type="term" value="F:hydrolase activity, acting on carbon-nitrogen (but not peptide) bonds, in linear amidines"/>
    <property type="evidence" value="ECO:0007669"/>
    <property type="project" value="InterPro"/>
</dbReference>
<dbReference type="OrthoDB" id="9808195at2"/>
<feature type="binding site" evidence="7">
    <location>
        <position position="114"/>
    </location>
    <ligand>
        <name>Zn(2+)</name>
        <dbReference type="ChEBI" id="CHEBI:29105"/>
        <label>2</label>
    </ligand>
</feature>
<dbReference type="PIRSF" id="PIRSF001235">
    <property type="entry name" value="Amidase_carbamoylase"/>
    <property type="match status" value="1"/>
</dbReference>
<evidence type="ECO:0000256" key="3">
    <source>
        <dbReference type="ARBA" id="ARBA00011738"/>
    </source>
</evidence>
<evidence type="ECO:0000256" key="1">
    <source>
        <dbReference type="ARBA" id="ARBA00001936"/>
    </source>
</evidence>
<dbReference type="SUPFAM" id="SSF55031">
    <property type="entry name" value="Bacterial exopeptidase dimerisation domain"/>
    <property type="match status" value="1"/>
</dbReference>
<feature type="binding site" evidence="7">
    <location>
        <position position="114"/>
    </location>
    <ligand>
        <name>Zn(2+)</name>
        <dbReference type="ChEBI" id="CHEBI:29105"/>
        <label>1</label>
    </ligand>
</feature>
<evidence type="ECO:0000256" key="4">
    <source>
        <dbReference type="ARBA" id="ARBA00022723"/>
    </source>
</evidence>
<protein>
    <submittedName>
        <fullName evidence="9">Zn-dependent hydrolase</fullName>
    </submittedName>
</protein>
<evidence type="ECO:0000259" key="8">
    <source>
        <dbReference type="Pfam" id="PF07687"/>
    </source>
</evidence>
<dbReference type="CDD" id="cd03884">
    <property type="entry name" value="M20_bAS"/>
    <property type="match status" value="1"/>
</dbReference>
<feature type="binding site" evidence="7">
    <location>
        <position position="214"/>
    </location>
    <ligand>
        <name>Zn(2+)</name>
        <dbReference type="ChEBI" id="CHEBI:29105"/>
        <label>1</label>
    </ligand>
</feature>
<dbReference type="NCBIfam" id="TIGR01879">
    <property type="entry name" value="hydantase"/>
    <property type="match status" value="1"/>
</dbReference>
<name>A0A2I0QSC6_9BACI</name>
<dbReference type="InterPro" id="IPR010158">
    <property type="entry name" value="Amidase_Cbmase"/>
</dbReference>
<keyword evidence="7" id="KW-0862">Zinc</keyword>
<evidence type="ECO:0000313" key="10">
    <source>
        <dbReference type="Proteomes" id="UP000243524"/>
    </source>
</evidence>